<evidence type="ECO:0000313" key="2">
    <source>
        <dbReference type="Proteomes" id="UP000287124"/>
    </source>
</evidence>
<dbReference type="Proteomes" id="UP000287124">
    <property type="component" value="Unassembled WGS sequence"/>
</dbReference>
<gene>
    <name evidence="1" type="ORF">BHE90_006943</name>
</gene>
<accession>A0A430LS71</accession>
<protein>
    <submittedName>
        <fullName evidence="1">Uncharacterized protein</fullName>
    </submittedName>
</protein>
<evidence type="ECO:0000313" key="1">
    <source>
        <dbReference type="EMBL" id="RTE78561.1"/>
    </source>
</evidence>
<reference evidence="1 2" key="1">
    <citation type="submission" date="2017-06" db="EMBL/GenBank/DDBJ databases">
        <title>Comparative genomic analysis of Ambrosia Fusariam Clade fungi.</title>
        <authorList>
            <person name="Stajich J.E."/>
            <person name="Carrillo J."/>
            <person name="Kijimoto T."/>
            <person name="Eskalen A."/>
            <person name="O'Donnell K."/>
            <person name="Kasson M."/>
        </authorList>
    </citation>
    <scope>NUCLEOTIDE SEQUENCE [LARGE SCALE GENOMIC DNA]</scope>
    <source>
        <strain evidence="1 2">UCR1854</strain>
    </source>
</reference>
<sequence length="155" mass="17970">MQRFTSLCQTEGNQGPIIEFIDSIYHPNAEYDPIQAAECLDAAAPFLGKEGAFPWRAYKNMQETTFNMVARRCQPGDVDRMFECMPHILSIVHVLLERYPEKFEPDVFPSMILELIQNIVARDLSLDLDGCQTLLQNTPMKNNWNEKSWHENSFR</sequence>
<keyword evidence="2" id="KW-1185">Reference proteome</keyword>
<dbReference type="AlphaFoldDB" id="A0A430LS71"/>
<comment type="caution">
    <text evidence="1">The sequence shown here is derived from an EMBL/GenBank/DDBJ whole genome shotgun (WGS) entry which is preliminary data.</text>
</comment>
<name>A0A430LS71_9HYPO</name>
<dbReference type="EMBL" id="MIKF01000093">
    <property type="protein sequence ID" value="RTE78561.1"/>
    <property type="molecule type" value="Genomic_DNA"/>
</dbReference>
<organism evidence="1 2">
    <name type="scientific">Fusarium euwallaceae</name>
    <dbReference type="NCBI Taxonomy" id="1147111"/>
    <lineage>
        <taxon>Eukaryota</taxon>
        <taxon>Fungi</taxon>
        <taxon>Dikarya</taxon>
        <taxon>Ascomycota</taxon>
        <taxon>Pezizomycotina</taxon>
        <taxon>Sordariomycetes</taxon>
        <taxon>Hypocreomycetidae</taxon>
        <taxon>Hypocreales</taxon>
        <taxon>Nectriaceae</taxon>
        <taxon>Fusarium</taxon>
        <taxon>Fusarium solani species complex</taxon>
    </lineage>
</organism>
<proteinExistence type="predicted"/>